<dbReference type="InterPro" id="IPR022529">
    <property type="entry name" value="DUF3530"/>
</dbReference>
<sequence length="258" mass="28734">MLRSFSCFSISSLLLCVPFLLKAEAALWDEQQTAADLQRQVATAQINALKSPQQSFLTLQRTAMTPFVKGTVILVPDWSQHAASPRAVEYLRNYLIDYGWNTLAMMVPPGVTESSMENLQAYQLQLLERLKVVMQEAESKPGTIVVIGLGHSGALLNNLYKNEELSPPQALVLIGAAMQDVALNEQVAEAISQHKVPTLDLLPQTDNGFARNSGALRLQLVRKHIKEIYRQRLLPGSVEQDHPWLGGEILGWLRYIGY</sequence>
<dbReference type="RefSeq" id="WP_377244638.1">
    <property type="nucleotide sequence ID" value="NZ_JBHLXP010000003.1"/>
</dbReference>
<name>A0ABV6BI58_9GAMM</name>
<keyword evidence="3" id="KW-1185">Reference proteome</keyword>
<proteinExistence type="predicted"/>
<feature type="signal peptide" evidence="1">
    <location>
        <begin position="1"/>
        <end position="23"/>
    </location>
</feature>
<feature type="chain" id="PRO_5045218803" evidence="1">
    <location>
        <begin position="24"/>
        <end position="258"/>
    </location>
</feature>
<dbReference type="Pfam" id="PF12048">
    <property type="entry name" value="DUF3530"/>
    <property type="match status" value="2"/>
</dbReference>
<dbReference type="EMBL" id="JBHLXP010000003">
    <property type="protein sequence ID" value="MFC0049208.1"/>
    <property type="molecule type" value="Genomic_DNA"/>
</dbReference>
<reference evidence="2 3" key="1">
    <citation type="submission" date="2024-09" db="EMBL/GenBank/DDBJ databases">
        <authorList>
            <person name="Sun Q."/>
            <person name="Mori K."/>
        </authorList>
    </citation>
    <scope>NUCLEOTIDE SEQUENCE [LARGE SCALE GENOMIC DNA]</scope>
    <source>
        <strain evidence="2 3">KCTC 23315</strain>
    </source>
</reference>
<comment type="caution">
    <text evidence="2">The sequence shown here is derived from an EMBL/GenBank/DDBJ whole genome shotgun (WGS) entry which is preliminary data.</text>
</comment>
<keyword evidence="1" id="KW-0732">Signal</keyword>
<protein>
    <submittedName>
        <fullName evidence="2">DUF3530 family protein</fullName>
    </submittedName>
</protein>
<evidence type="ECO:0000256" key="1">
    <source>
        <dbReference type="SAM" id="SignalP"/>
    </source>
</evidence>
<evidence type="ECO:0000313" key="2">
    <source>
        <dbReference type="EMBL" id="MFC0049208.1"/>
    </source>
</evidence>
<organism evidence="2 3">
    <name type="scientific">Rheinheimera tilapiae</name>
    <dbReference type="NCBI Taxonomy" id="875043"/>
    <lineage>
        <taxon>Bacteria</taxon>
        <taxon>Pseudomonadati</taxon>
        <taxon>Pseudomonadota</taxon>
        <taxon>Gammaproteobacteria</taxon>
        <taxon>Chromatiales</taxon>
        <taxon>Chromatiaceae</taxon>
        <taxon>Rheinheimera</taxon>
    </lineage>
</organism>
<evidence type="ECO:0000313" key="3">
    <source>
        <dbReference type="Proteomes" id="UP001589813"/>
    </source>
</evidence>
<gene>
    <name evidence="2" type="ORF">ACFFJP_13005</name>
</gene>
<accession>A0ABV6BI58</accession>
<dbReference type="Proteomes" id="UP001589813">
    <property type="component" value="Unassembled WGS sequence"/>
</dbReference>